<gene>
    <name evidence="1" type="ORF">Ga0123461_0891</name>
</gene>
<reference evidence="1 2" key="1">
    <citation type="submission" date="2016-12" db="EMBL/GenBank/DDBJ databases">
        <title>Isolation and genomic insights into novel planktonic Zetaproteobacteria from stratified waters of the Chesapeake Bay.</title>
        <authorList>
            <person name="McAllister S.M."/>
            <person name="Kato S."/>
            <person name="Chan C.S."/>
            <person name="Chiu B.K."/>
            <person name="Field E.K."/>
        </authorList>
    </citation>
    <scope>NUCLEOTIDE SEQUENCE [LARGE SCALE GENOMIC DNA]</scope>
    <source>
        <strain evidence="1 2">CP-5</strain>
    </source>
</reference>
<evidence type="ECO:0008006" key="3">
    <source>
        <dbReference type="Google" id="ProtNLM"/>
    </source>
</evidence>
<dbReference type="KEGG" id="maes:Ga0123461_0891"/>
<dbReference type="AlphaFoldDB" id="A0A2K8L0H6"/>
<dbReference type="Proteomes" id="UP000231701">
    <property type="component" value="Chromosome"/>
</dbReference>
<keyword evidence="2" id="KW-1185">Reference proteome</keyword>
<organism evidence="1 2">
    <name type="scientific">Mariprofundus aestuarium</name>
    <dbReference type="NCBI Taxonomy" id="1921086"/>
    <lineage>
        <taxon>Bacteria</taxon>
        <taxon>Pseudomonadati</taxon>
        <taxon>Pseudomonadota</taxon>
        <taxon>Candidatius Mariprofundia</taxon>
        <taxon>Mariprofundales</taxon>
        <taxon>Mariprofundaceae</taxon>
        <taxon>Mariprofundus</taxon>
    </lineage>
</organism>
<evidence type="ECO:0000313" key="2">
    <source>
        <dbReference type="Proteomes" id="UP000231701"/>
    </source>
</evidence>
<sequence length="126" mass="14387">MHIENIWQDDGSGLHRRYIGNLSMYDVLEATIELQEHRRFDSLHYIIEDYTSATNAPFESRSMKDFGSVVELRSRARSALKVAIVSRNSPESTAAAHTFCEQMNKSHYKCQVFHSFAEAQTWAAGS</sequence>
<name>A0A2K8L0H6_MARES</name>
<dbReference type="EMBL" id="CP018799">
    <property type="protein sequence ID" value="ATX79311.1"/>
    <property type="molecule type" value="Genomic_DNA"/>
</dbReference>
<proteinExistence type="predicted"/>
<evidence type="ECO:0000313" key="1">
    <source>
        <dbReference type="EMBL" id="ATX79311.1"/>
    </source>
</evidence>
<protein>
    <recommendedName>
        <fullName evidence="3">SpoIIAA-like</fullName>
    </recommendedName>
</protein>
<accession>A0A2K8L0H6</accession>